<dbReference type="OrthoDB" id="206452at2759"/>
<dbReference type="SUPFAM" id="SSF143990">
    <property type="entry name" value="YbiA-like"/>
    <property type="match status" value="1"/>
</dbReference>
<dbReference type="Proteomes" id="UP000703269">
    <property type="component" value="Unassembled WGS sequence"/>
</dbReference>
<dbReference type="Gene3D" id="1.20.930.20">
    <property type="entry name" value="Adaptor protein Cbl, N-terminal domain"/>
    <property type="match status" value="1"/>
</dbReference>
<accession>A0A9P3GIL8</accession>
<dbReference type="EMBL" id="BPQB01000052">
    <property type="protein sequence ID" value="GJE95780.1"/>
    <property type="molecule type" value="Genomic_DNA"/>
</dbReference>
<protein>
    <submittedName>
        <fullName evidence="3">NADAR family protein</fullName>
    </submittedName>
</protein>
<dbReference type="InterPro" id="IPR036537">
    <property type="entry name" value="Adaptor_Cbl_N_dom_sf"/>
</dbReference>
<dbReference type="CDD" id="cd21037">
    <property type="entry name" value="MLKL_NTD"/>
    <property type="match status" value="1"/>
</dbReference>
<comment type="caution">
    <text evidence="3">The sequence shown here is derived from an EMBL/GenBank/DDBJ whole genome shotgun (WGS) entry which is preliminary data.</text>
</comment>
<dbReference type="NCBIfam" id="TIGR02464">
    <property type="entry name" value="ribofla_fusion"/>
    <property type="match status" value="1"/>
</dbReference>
<dbReference type="Pfam" id="PF08719">
    <property type="entry name" value="NADAR"/>
    <property type="match status" value="1"/>
</dbReference>
<dbReference type="GO" id="GO:0007166">
    <property type="term" value="P:cell surface receptor signaling pathway"/>
    <property type="evidence" value="ECO:0007669"/>
    <property type="project" value="InterPro"/>
</dbReference>
<keyword evidence="4" id="KW-1185">Reference proteome</keyword>
<feature type="compositionally biased region" description="Basic residues" evidence="1">
    <location>
        <begin position="330"/>
        <end position="344"/>
    </location>
</feature>
<organism evidence="3 4">
    <name type="scientific">Phanerochaete sordida</name>
    <dbReference type="NCBI Taxonomy" id="48140"/>
    <lineage>
        <taxon>Eukaryota</taxon>
        <taxon>Fungi</taxon>
        <taxon>Dikarya</taxon>
        <taxon>Basidiomycota</taxon>
        <taxon>Agaricomycotina</taxon>
        <taxon>Agaricomycetes</taxon>
        <taxon>Polyporales</taxon>
        <taxon>Phanerochaetaceae</taxon>
        <taxon>Phanerochaete</taxon>
    </lineage>
</organism>
<dbReference type="InterPro" id="IPR012816">
    <property type="entry name" value="NADAR"/>
</dbReference>
<feature type="domain" description="NADAR" evidence="2">
    <location>
        <begin position="182"/>
        <end position="323"/>
    </location>
</feature>
<evidence type="ECO:0000256" key="1">
    <source>
        <dbReference type="SAM" id="MobiDB-lite"/>
    </source>
</evidence>
<proteinExistence type="predicted"/>
<gene>
    <name evidence="3" type="ORF">PsYK624_119670</name>
</gene>
<dbReference type="AlphaFoldDB" id="A0A9P3GIL8"/>
<sequence>MALVTTSNVLAFAVPAAQLINEVAGFTAFPPMKAASTILLAILEIVQTIQHHQRECTALADLCAGHLRTIHKAMKGKWDNAPRELLDNIADFERTLAGLQQDLRTHARETWVDIVFRNGRMDKILSIYNLKVTKAVQDFQMVAIVQIQHNVRQIYVAVSPTDGTPGMQISQVVTGPVSTTIYFFDKSQPYYEFSNYSQHPVEHNGKSYPTAVHLFQAHKFLDTSADIAESIRVQATPKDAVDEASRHSYAQRTDWRSVNREYMDLVLDAKFAQHPALRETLLATGDKELVEASPYDDFWGYGPNKNGRNEFGKCLMKLRERLRAANNLHGHSHSVRPGRGRGRKGASDDSASRLHVHAMHGQYDMHRSHSARR</sequence>
<dbReference type="InterPro" id="IPR037238">
    <property type="entry name" value="YbiA-like_sf"/>
</dbReference>
<feature type="region of interest" description="Disordered" evidence="1">
    <location>
        <begin position="326"/>
        <end position="351"/>
    </location>
</feature>
<dbReference type="Gene3D" id="1.10.357.40">
    <property type="entry name" value="YbiA-like"/>
    <property type="match status" value="1"/>
</dbReference>
<reference evidence="3 4" key="1">
    <citation type="submission" date="2021-08" db="EMBL/GenBank/DDBJ databases">
        <title>Draft Genome Sequence of Phanerochaete sordida strain YK-624.</title>
        <authorList>
            <person name="Mori T."/>
            <person name="Dohra H."/>
            <person name="Suzuki T."/>
            <person name="Kawagishi H."/>
            <person name="Hirai H."/>
        </authorList>
    </citation>
    <scope>NUCLEOTIDE SEQUENCE [LARGE SCALE GENOMIC DNA]</scope>
    <source>
        <strain evidence="3 4">YK-624</strain>
    </source>
</reference>
<dbReference type="CDD" id="cd15457">
    <property type="entry name" value="NADAR"/>
    <property type="match status" value="1"/>
</dbReference>
<evidence type="ECO:0000313" key="4">
    <source>
        <dbReference type="Proteomes" id="UP000703269"/>
    </source>
</evidence>
<evidence type="ECO:0000259" key="2">
    <source>
        <dbReference type="Pfam" id="PF08719"/>
    </source>
</evidence>
<name>A0A9P3GIL8_9APHY</name>
<evidence type="ECO:0000313" key="3">
    <source>
        <dbReference type="EMBL" id="GJE95780.1"/>
    </source>
</evidence>
<dbReference type="InterPro" id="IPR059179">
    <property type="entry name" value="MLKL-like_MCAfunc"/>
</dbReference>